<evidence type="ECO:0000313" key="1">
    <source>
        <dbReference type="EMBL" id="QTA93136.1"/>
    </source>
</evidence>
<reference evidence="1" key="1">
    <citation type="journal article" date="2021" name="Microb. Physiol.">
        <title>Proteogenomic Insights into the Physiology of Marine, Sulfate-Reducing, Filamentous Desulfonema limicola and Desulfonema magnum.</title>
        <authorList>
            <person name="Schnaars V."/>
            <person name="Wohlbrand L."/>
            <person name="Scheve S."/>
            <person name="Hinrichs C."/>
            <person name="Reinhardt R."/>
            <person name="Rabus R."/>
        </authorList>
    </citation>
    <scope>NUCLEOTIDE SEQUENCE</scope>
    <source>
        <strain evidence="1">4be13</strain>
    </source>
</reference>
<accession>A0A975BWM9</accession>
<name>A0A975BWM9_9BACT</name>
<evidence type="ECO:0000313" key="2">
    <source>
        <dbReference type="Proteomes" id="UP000663722"/>
    </source>
</evidence>
<dbReference type="EMBL" id="CP061800">
    <property type="protein sequence ID" value="QTA93136.1"/>
    <property type="molecule type" value="Genomic_DNA"/>
</dbReference>
<sequence>MSSDFGGFCRVVEQNDRKKFDYRVITARSKIFYKYPIKSFLYIFFFCEQLRNPAFSVTGRGSFR</sequence>
<keyword evidence="2" id="KW-1185">Reference proteome</keyword>
<proteinExistence type="predicted"/>
<organism evidence="1 2">
    <name type="scientific">Desulfonema magnum</name>
    <dbReference type="NCBI Taxonomy" id="45655"/>
    <lineage>
        <taxon>Bacteria</taxon>
        <taxon>Pseudomonadati</taxon>
        <taxon>Thermodesulfobacteriota</taxon>
        <taxon>Desulfobacteria</taxon>
        <taxon>Desulfobacterales</taxon>
        <taxon>Desulfococcaceae</taxon>
        <taxon>Desulfonema</taxon>
    </lineage>
</organism>
<dbReference type="Proteomes" id="UP000663722">
    <property type="component" value="Chromosome"/>
</dbReference>
<protein>
    <submittedName>
        <fullName evidence="1">Uncharacterized protein</fullName>
    </submittedName>
</protein>
<dbReference type="KEGG" id="dmm:dnm_092330"/>
<dbReference type="AlphaFoldDB" id="A0A975BWM9"/>
<gene>
    <name evidence="1" type="ORF">dnm_092330</name>
</gene>